<accession>A0A2N3HP56</accession>
<dbReference type="PANTHER" id="PTHR43685">
    <property type="entry name" value="GLYCOSYLTRANSFERASE"/>
    <property type="match status" value="1"/>
</dbReference>
<evidence type="ECO:0000259" key="1">
    <source>
        <dbReference type="Pfam" id="PF00535"/>
    </source>
</evidence>
<dbReference type="SUPFAM" id="SSF53448">
    <property type="entry name" value="Nucleotide-diphospho-sugar transferases"/>
    <property type="match status" value="1"/>
</dbReference>
<sequence length="317" mass="37359">MKGLSIITPHFNDSKGLEQLYQLLKDQTVEKWEWIIVDDCSSEIEKNKTTRVFNNINDKRVQIIFNAEKTNASVCRNKGIEFCSYEKLVFLDSDDKIALNFVENRCIEILDFTVFKNMVVVDQEGNGVESNASNSEYLNHFLNANFIWQTTAILWNKAFLLKIGGFNPKLTRLQDVELSIRALFKSNNYMVLNNSVDFYYCVSNIRNRQNFVQPVCESVHYLVSNILETYNLNKEQKYLVRAYYFMCTKYLERSENRRHIEFVKPNLRLFYKKDYLGFSGYAMGSFLLNLYQFRLISGSTFLRLNRYFFKTQVASND</sequence>
<gene>
    <name evidence="2" type="ORF">CSW08_01680</name>
</gene>
<organism evidence="2 3">
    <name type="scientific">Confluentibacter flavum</name>
    <dbReference type="NCBI Taxonomy" id="1909700"/>
    <lineage>
        <taxon>Bacteria</taxon>
        <taxon>Pseudomonadati</taxon>
        <taxon>Bacteroidota</taxon>
        <taxon>Flavobacteriia</taxon>
        <taxon>Flavobacteriales</taxon>
        <taxon>Flavobacteriaceae</taxon>
        <taxon>Confluentibacter</taxon>
    </lineage>
</organism>
<dbReference type="OrthoDB" id="597270at2"/>
<dbReference type="InterPro" id="IPR050834">
    <property type="entry name" value="Glycosyltransf_2"/>
</dbReference>
<reference evidence="2 3" key="1">
    <citation type="submission" date="2017-12" db="EMBL/GenBank/DDBJ databases">
        <title>Confluentibacter flavum sp. nov., isolated from the saline lake.</title>
        <authorList>
            <person name="Yu L."/>
        </authorList>
    </citation>
    <scope>NUCLEOTIDE SEQUENCE [LARGE SCALE GENOMIC DNA]</scope>
    <source>
        <strain evidence="2 3">3B</strain>
    </source>
</reference>
<comment type="caution">
    <text evidence="2">The sequence shown here is derived from an EMBL/GenBank/DDBJ whole genome shotgun (WGS) entry which is preliminary data.</text>
</comment>
<dbReference type="InterPro" id="IPR029044">
    <property type="entry name" value="Nucleotide-diphossugar_trans"/>
</dbReference>
<proteinExistence type="predicted"/>
<dbReference type="Pfam" id="PF00535">
    <property type="entry name" value="Glycos_transf_2"/>
    <property type="match status" value="1"/>
</dbReference>
<dbReference type="EMBL" id="PJEO01000009">
    <property type="protein sequence ID" value="PKQ46736.1"/>
    <property type="molecule type" value="Genomic_DNA"/>
</dbReference>
<dbReference type="AlphaFoldDB" id="A0A2N3HP56"/>
<protein>
    <recommendedName>
        <fullName evidence="1">Glycosyltransferase 2-like domain-containing protein</fullName>
    </recommendedName>
</protein>
<dbReference type="Proteomes" id="UP000233435">
    <property type="component" value="Unassembled WGS sequence"/>
</dbReference>
<feature type="domain" description="Glycosyltransferase 2-like" evidence="1">
    <location>
        <begin position="5"/>
        <end position="104"/>
    </location>
</feature>
<evidence type="ECO:0000313" key="2">
    <source>
        <dbReference type="EMBL" id="PKQ46736.1"/>
    </source>
</evidence>
<dbReference type="Gene3D" id="3.90.550.10">
    <property type="entry name" value="Spore Coat Polysaccharide Biosynthesis Protein SpsA, Chain A"/>
    <property type="match status" value="1"/>
</dbReference>
<keyword evidence="3" id="KW-1185">Reference proteome</keyword>
<evidence type="ECO:0000313" key="3">
    <source>
        <dbReference type="Proteomes" id="UP000233435"/>
    </source>
</evidence>
<dbReference type="RefSeq" id="WP_106658176.1">
    <property type="nucleotide sequence ID" value="NZ_PJEO01000009.1"/>
</dbReference>
<name>A0A2N3HP56_9FLAO</name>
<dbReference type="PANTHER" id="PTHR43685:SF2">
    <property type="entry name" value="GLYCOSYLTRANSFERASE 2-LIKE DOMAIN-CONTAINING PROTEIN"/>
    <property type="match status" value="1"/>
</dbReference>
<dbReference type="InterPro" id="IPR001173">
    <property type="entry name" value="Glyco_trans_2-like"/>
</dbReference>